<reference evidence="1" key="1">
    <citation type="submission" date="2022-03" db="EMBL/GenBank/DDBJ databases">
        <authorList>
            <person name="Sayadi A."/>
        </authorList>
    </citation>
    <scope>NUCLEOTIDE SEQUENCE</scope>
</reference>
<organism evidence="1 2">
    <name type="scientific">Acanthoscelides obtectus</name>
    <name type="common">Bean weevil</name>
    <name type="synonym">Bruchus obtectus</name>
    <dbReference type="NCBI Taxonomy" id="200917"/>
    <lineage>
        <taxon>Eukaryota</taxon>
        <taxon>Metazoa</taxon>
        <taxon>Ecdysozoa</taxon>
        <taxon>Arthropoda</taxon>
        <taxon>Hexapoda</taxon>
        <taxon>Insecta</taxon>
        <taxon>Pterygota</taxon>
        <taxon>Neoptera</taxon>
        <taxon>Endopterygota</taxon>
        <taxon>Coleoptera</taxon>
        <taxon>Polyphaga</taxon>
        <taxon>Cucujiformia</taxon>
        <taxon>Chrysomeloidea</taxon>
        <taxon>Chrysomelidae</taxon>
        <taxon>Bruchinae</taxon>
        <taxon>Bruchini</taxon>
        <taxon>Acanthoscelides</taxon>
    </lineage>
</organism>
<name>A0A9P0NQ38_ACAOB</name>
<dbReference type="EMBL" id="CAKOFQ010006653">
    <property type="protein sequence ID" value="CAH1954389.1"/>
    <property type="molecule type" value="Genomic_DNA"/>
</dbReference>
<gene>
    <name evidence="1" type="ORF">ACAOBT_LOCUS526</name>
</gene>
<dbReference type="Proteomes" id="UP001152888">
    <property type="component" value="Unassembled WGS sequence"/>
</dbReference>
<evidence type="ECO:0000313" key="1">
    <source>
        <dbReference type="EMBL" id="CAH1954389.1"/>
    </source>
</evidence>
<evidence type="ECO:0000313" key="2">
    <source>
        <dbReference type="Proteomes" id="UP001152888"/>
    </source>
</evidence>
<dbReference type="AlphaFoldDB" id="A0A9P0NQ38"/>
<sequence length="82" mass="9103">MKINTSDYIVEKIRNACYHCTTNFQNPISVEERVVVFSNGNLISATDIHIPNIEIISCMHSYGGLQSHLAIILSGTYACTNN</sequence>
<comment type="caution">
    <text evidence="1">The sequence shown here is derived from an EMBL/GenBank/DDBJ whole genome shotgun (WGS) entry which is preliminary data.</text>
</comment>
<accession>A0A9P0NQ38</accession>
<protein>
    <submittedName>
        <fullName evidence="1">Uncharacterized protein</fullName>
    </submittedName>
</protein>
<proteinExistence type="predicted"/>
<keyword evidence="2" id="KW-1185">Reference proteome</keyword>